<dbReference type="Proteomes" id="UP000052978">
    <property type="component" value="Unassembled WGS sequence"/>
</dbReference>
<keyword evidence="2" id="KW-0677">Repeat</keyword>
<keyword evidence="7" id="KW-0812">Transmembrane</keyword>
<dbReference type="InterPro" id="IPR050412">
    <property type="entry name" value="Ig-like_Receptors_ImmuneReg"/>
</dbReference>
<protein>
    <submittedName>
        <fullName evidence="7">V-set and transmembrane domain-containing protein 1</fullName>
    </submittedName>
</protein>
<dbReference type="AlphaFoldDB" id="S7PZ30"/>
<dbReference type="eggNOG" id="ENOG502SXQ3">
    <property type="taxonomic scope" value="Eukaryota"/>
</dbReference>
<evidence type="ECO:0000313" key="7">
    <source>
        <dbReference type="EMBL" id="EPQ16248.1"/>
    </source>
</evidence>
<dbReference type="InterPro" id="IPR036179">
    <property type="entry name" value="Ig-like_dom_sf"/>
</dbReference>
<dbReference type="InterPro" id="IPR007110">
    <property type="entry name" value="Ig-like_dom"/>
</dbReference>
<dbReference type="GO" id="GO:0005886">
    <property type="term" value="C:plasma membrane"/>
    <property type="evidence" value="ECO:0007669"/>
    <property type="project" value="TreeGrafter"/>
</dbReference>
<dbReference type="InterPro" id="IPR003599">
    <property type="entry name" value="Ig_sub"/>
</dbReference>
<dbReference type="FunFam" id="2.60.40.10:FF:000033">
    <property type="entry name" value="Killer cell immunoglobulin-like receptor"/>
    <property type="match status" value="1"/>
</dbReference>
<name>S7PZ30_MYOBR</name>
<evidence type="ECO:0000313" key="8">
    <source>
        <dbReference type="Proteomes" id="UP000052978"/>
    </source>
</evidence>
<sequence>MTAGENMILQCQKPRHVIQPHMFALLKKGTSTPIKLQSAVGMETDFSLPSVTGSDPGAYSCVYYQPRAPFWASEPSDHLMISVTGLCLGYDDEHKNDTLPRPSLHASPGSMVGRGGNVTLKCQGHLQNVTFMLGKWQDPGYRREQSSAGLDAEFLLTHLQPEHAGMYFCAYKTTGSHGWSEKSEHLHLQVTDTLPRPRPSLHASPGSVVGRGGSVTLKCQGHLQNLTFMLGKWQDPGYRREQSSAGLDAEFLLTHLQPEHAGMYFCAYKTTGSHGWSEKSEHLHLQVTGEQAALAFLLGAQVPCPVMGPGREEGIQETDRCHPSSVGKWGLVVGTRLSSGL</sequence>
<evidence type="ECO:0000256" key="5">
    <source>
        <dbReference type="ARBA" id="ARBA00023319"/>
    </source>
</evidence>
<dbReference type="SMART" id="SM00409">
    <property type="entry name" value="IG"/>
    <property type="match status" value="2"/>
</dbReference>
<dbReference type="FunFam" id="2.60.40.10:FF:000049">
    <property type="entry name" value="Leukocyte immunoglobulin-like receptor subfamily B member 1"/>
    <property type="match status" value="2"/>
</dbReference>
<keyword evidence="1" id="KW-0732">Signal</keyword>
<dbReference type="SUPFAM" id="SSF48726">
    <property type="entry name" value="Immunoglobulin"/>
    <property type="match status" value="3"/>
</dbReference>
<keyword evidence="4" id="KW-0325">Glycoprotein</keyword>
<reference evidence="7 8" key="1">
    <citation type="journal article" date="2013" name="Nat. Commun.">
        <title>Genome analysis reveals insights into physiology and longevity of the Brandt's bat Myotis brandtii.</title>
        <authorList>
            <person name="Seim I."/>
            <person name="Fang X."/>
            <person name="Xiong Z."/>
            <person name="Lobanov A.V."/>
            <person name="Huang Z."/>
            <person name="Ma S."/>
            <person name="Feng Y."/>
            <person name="Turanov A.A."/>
            <person name="Zhu Y."/>
            <person name="Lenz T.L."/>
            <person name="Gerashchenko M.V."/>
            <person name="Fan D."/>
            <person name="Hee Yim S."/>
            <person name="Yao X."/>
            <person name="Jordan D."/>
            <person name="Xiong Y."/>
            <person name="Ma Y."/>
            <person name="Lyapunov A.N."/>
            <person name="Chen G."/>
            <person name="Kulakova O.I."/>
            <person name="Sun Y."/>
            <person name="Lee S.G."/>
            <person name="Bronson R.T."/>
            <person name="Moskalev A.A."/>
            <person name="Sunyaev S.R."/>
            <person name="Zhang G."/>
            <person name="Krogh A."/>
            <person name="Wang J."/>
            <person name="Gladyshev V.N."/>
        </authorList>
    </citation>
    <scope>NUCLEOTIDE SEQUENCE [LARGE SCALE GENOMIC DNA]</scope>
</reference>
<organism evidence="7 8">
    <name type="scientific">Myotis brandtii</name>
    <name type="common">Brandt's bat</name>
    <dbReference type="NCBI Taxonomy" id="109478"/>
    <lineage>
        <taxon>Eukaryota</taxon>
        <taxon>Metazoa</taxon>
        <taxon>Chordata</taxon>
        <taxon>Craniata</taxon>
        <taxon>Vertebrata</taxon>
        <taxon>Euteleostomi</taxon>
        <taxon>Mammalia</taxon>
        <taxon>Eutheria</taxon>
        <taxon>Laurasiatheria</taxon>
        <taxon>Chiroptera</taxon>
        <taxon>Yangochiroptera</taxon>
        <taxon>Vespertilionidae</taxon>
        <taxon>Myotis</taxon>
    </lineage>
</organism>
<gene>
    <name evidence="7" type="ORF">D623_10003608</name>
</gene>
<keyword evidence="3" id="KW-1015">Disulfide bond</keyword>
<evidence type="ECO:0000256" key="4">
    <source>
        <dbReference type="ARBA" id="ARBA00023180"/>
    </source>
</evidence>
<dbReference type="GO" id="GO:0002764">
    <property type="term" value="P:immune response-regulating signaling pathway"/>
    <property type="evidence" value="ECO:0007669"/>
    <property type="project" value="TreeGrafter"/>
</dbReference>
<evidence type="ECO:0000256" key="3">
    <source>
        <dbReference type="ARBA" id="ARBA00023157"/>
    </source>
</evidence>
<evidence type="ECO:0000256" key="1">
    <source>
        <dbReference type="ARBA" id="ARBA00022729"/>
    </source>
</evidence>
<dbReference type="Pfam" id="PF13895">
    <property type="entry name" value="Ig_2"/>
    <property type="match status" value="2"/>
</dbReference>
<proteinExistence type="predicted"/>
<dbReference type="Gene3D" id="2.60.40.10">
    <property type="entry name" value="Immunoglobulins"/>
    <property type="match status" value="3"/>
</dbReference>
<feature type="domain" description="Ig-like" evidence="6">
    <location>
        <begin position="197"/>
        <end position="284"/>
    </location>
</feature>
<keyword evidence="7" id="KW-0472">Membrane</keyword>
<dbReference type="InterPro" id="IPR013783">
    <property type="entry name" value="Ig-like_fold"/>
</dbReference>
<keyword evidence="5" id="KW-0393">Immunoglobulin domain</keyword>
<dbReference type="PANTHER" id="PTHR11738:SF180">
    <property type="entry name" value="V-SET AND TRANSMEMBRANE DOMAIN-CONTAINING PROTEIN 1"/>
    <property type="match status" value="1"/>
</dbReference>
<keyword evidence="8" id="KW-1185">Reference proteome</keyword>
<accession>S7PZ30</accession>
<feature type="domain" description="Ig-like" evidence="6">
    <location>
        <begin position="100"/>
        <end position="187"/>
    </location>
</feature>
<evidence type="ECO:0000256" key="2">
    <source>
        <dbReference type="ARBA" id="ARBA00022737"/>
    </source>
</evidence>
<evidence type="ECO:0000259" key="6">
    <source>
        <dbReference type="PROSITE" id="PS50835"/>
    </source>
</evidence>
<dbReference type="EMBL" id="KE164236">
    <property type="protein sequence ID" value="EPQ16248.1"/>
    <property type="molecule type" value="Genomic_DNA"/>
</dbReference>
<dbReference type="PROSITE" id="PS50835">
    <property type="entry name" value="IG_LIKE"/>
    <property type="match status" value="2"/>
</dbReference>
<dbReference type="PANTHER" id="PTHR11738">
    <property type="entry name" value="MHC CLASS I NK CELL RECEPTOR"/>
    <property type="match status" value="1"/>
</dbReference>